<dbReference type="Proteomes" id="UP000244090">
    <property type="component" value="Unassembled WGS sequence"/>
</dbReference>
<name>A0A2T6BRX0_9FLAO</name>
<accession>A0A2T6BRX0</accession>
<dbReference type="PANTHER" id="PTHR46844">
    <property type="entry name" value="SLR5058 PROTEIN"/>
    <property type="match status" value="1"/>
</dbReference>
<protein>
    <recommendedName>
        <fullName evidence="3">Restriction endonuclease</fullName>
    </recommendedName>
</protein>
<dbReference type="PANTHER" id="PTHR46844:SF1">
    <property type="entry name" value="SLR5058 PROTEIN"/>
    <property type="match status" value="1"/>
</dbReference>
<gene>
    <name evidence="1" type="ORF">C8N46_112133</name>
</gene>
<dbReference type="AlphaFoldDB" id="A0A2T6BRX0"/>
<dbReference type="EMBL" id="QBKT01000012">
    <property type="protein sequence ID" value="PTX58825.1"/>
    <property type="molecule type" value="Genomic_DNA"/>
</dbReference>
<dbReference type="Gene3D" id="3.40.50.300">
    <property type="entry name" value="P-loop containing nucleotide triphosphate hydrolases"/>
    <property type="match status" value="1"/>
</dbReference>
<dbReference type="SUPFAM" id="SSF52540">
    <property type="entry name" value="P-loop containing nucleoside triphosphate hydrolases"/>
    <property type="match status" value="1"/>
</dbReference>
<keyword evidence="2" id="KW-1185">Reference proteome</keyword>
<evidence type="ECO:0000313" key="1">
    <source>
        <dbReference type="EMBL" id="PTX58825.1"/>
    </source>
</evidence>
<sequence>MTIKAKKEKLKEFKNENEFREFLIDFLTKCGFKNILHTHRYGSPEQGKDIIGRIENQITGVDWFAFVVKKGRVSGGTNEIETIKNQISQSFEYPYKGINGEKIKINKVVVITNENFTNGAQSQINESPRLSSYNNFNFWWNENLIPKIDENYPDFWLPGDAFAKEYSKNFISQLKKEIRIRDFTIPKVDDKKIQKLLDIFIEPKLTVKELEEDKKTKEKTIKNKKFNIKALEIIDENLLLSGEQGVGKTKLLNNLARRLADSNLMYRNKQIPVIIKALQLREYDFNIEELIKNLLKKYSDIFFDEETLKEYRIVPFVDDFDLLRNSEKEKIKEGLEKYCDNNSTNFILTYSKDEINFSSSIKSIKIHSFNNKQIESFINKFFESTDKAKKFYRILNESDILSKLPTTPLTISLISLLYDENNFEIPATLSDIYTDFVNVLLGRLEVYNKTDLLIYNLKKRIFTSLALKMLDERNYEIRLIDFILFVNEFLSDRSYETQSESDILEIIEKSGLLYITDKKVVGFKQQAFIEFLASVEIYHHKRESHYEKLIINFNDVTWQNTTIFYAGHSKELQLIIDDVINKSPNENIKDWLINSSGMGYLSQALYQTKPVERKKLVMKALDNLILCYDKMKEMTSEKGTFLYDMPLPLLLGTLNHWFNENFKSITLKGTLNMSFEEVFNSENNFENNFKGLMIATTLMNPYINDEENFSRLIDRQEFISHPILPLVADFSMELGMIHKRNVNKDLKKKIEDQIKKKREYIKHVLKEPAYRFNENFALKKKE</sequence>
<evidence type="ECO:0000313" key="2">
    <source>
        <dbReference type="Proteomes" id="UP000244090"/>
    </source>
</evidence>
<dbReference type="InterPro" id="IPR027417">
    <property type="entry name" value="P-loop_NTPase"/>
</dbReference>
<dbReference type="RefSeq" id="WP_108116690.1">
    <property type="nucleotide sequence ID" value="NZ_QBKT01000012.1"/>
</dbReference>
<comment type="caution">
    <text evidence="1">The sequence shown here is derived from an EMBL/GenBank/DDBJ whole genome shotgun (WGS) entry which is preliminary data.</text>
</comment>
<evidence type="ECO:0008006" key="3">
    <source>
        <dbReference type="Google" id="ProtNLM"/>
    </source>
</evidence>
<dbReference type="OrthoDB" id="1488560at2"/>
<proteinExistence type="predicted"/>
<organism evidence="1 2">
    <name type="scientific">Kordia periserrulae</name>
    <dbReference type="NCBI Taxonomy" id="701523"/>
    <lineage>
        <taxon>Bacteria</taxon>
        <taxon>Pseudomonadati</taxon>
        <taxon>Bacteroidota</taxon>
        <taxon>Flavobacteriia</taxon>
        <taxon>Flavobacteriales</taxon>
        <taxon>Flavobacteriaceae</taxon>
        <taxon>Kordia</taxon>
    </lineage>
</organism>
<reference evidence="1 2" key="1">
    <citation type="submission" date="2018-04" db="EMBL/GenBank/DDBJ databases">
        <title>Genomic Encyclopedia of Archaeal and Bacterial Type Strains, Phase II (KMG-II): from individual species to whole genera.</title>
        <authorList>
            <person name="Goeker M."/>
        </authorList>
    </citation>
    <scope>NUCLEOTIDE SEQUENCE [LARGE SCALE GENOMIC DNA]</scope>
    <source>
        <strain evidence="1 2">DSM 25731</strain>
    </source>
</reference>